<name>A0ABP3HKS6_9ACTN</name>
<evidence type="ECO:0000313" key="3">
    <source>
        <dbReference type="Proteomes" id="UP001501822"/>
    </source>
</evidence>
<organism evidence="2 3">
    <name type="scientific">Actinoallomurus spadix</name>
    <dbReference type="NCBI Taxonomy" id="79912"/>
    <lineage>
        <taxon>Bacteria</taxon>
        <taxon>Bacillati</taxon>
        <taxon>Actinomycetota</taxon>
        <taxon>Actinomycetes</taxon>
        <taxon>Streptosporangiales</taxon>
        <taxon>Thermomonosporaceae</taxon>
        <taxon>Actinoallomurus</taxon>
    </lineage>
</organism>
<gene>
    <name evidence="2" type="ORF">GCM10010151_73670</name>
</gene>
<reference evidence="3" key="1">
    <citation type="journal article" date="2019" name="Int. J. Syst. Evol. Microbiol.">
        <title>The Global Catalogue of Microorganisms (GCM) 10K type strain sequencing project: providing services to taxonomists for standard genome sequencing and annotation.</title>
        <authorList>
            <consortium name="The Broad Institute Genomics Platform"/>
            <consortium name="The Broad Institute Genome Sequencing Center for Infectious Disease"/>
            <person name="Wu L."/>
            <person name="Ma J."/>
        </authorList>
    </citation>
    <scope>NUCLEOTIDE SEQUENCE [LARGE SCALE GENOMIC DNA]</scope>
    <source>
        <strain evidence="3">JCM 3146</strain>
    </source>
</reference>
<proteinExistence type="predicted"/>
<dbReference type="EMBL" id="BAAABM010000073">
    <property type="protein sequence ID" value="GAA0372901.1"/>
    <property type="molecule type" value="Genomic_DNA"/>
</dbReference>
<evidence type="ECO:0000256" key="1">
    <source>
        <dbReference type="SAM" id="MobiDB-lite"/>
    </source>
</evidence>
<dbReference type="Proteomes" id="UP001501822">
    <property type="component" value="Unassembled WGS sequence"/>
</dbReference>
<accession>A0ABP3HKS6</accession>
<comment type="caution">
    <text evidence="2">The sequence shown here is derived from an EMBL/GenBank/DDBJ whole genome shotgun (WGS) entry which is preliminary data.</text>
</comment>
<feature type="region of interest" description="Disordered" evidence="1">
    <location>
        <begin position="1"/>
        <end position="24"/>
    </location>
</feature>
<keyword evidence="3" id="KW-1185">Reference proteome</keyword>
<protein>
    <submittedName>
        <fullName evidence="2">Uncharacterized protein</fullName>
    </submittedName>
</protein>
<evidence type="ECO:0000313" key="2">
    <source>
        <dbReference type="EMBL" id="GAA0372901.1"/>
    </source>
</evidence>
<sequence>MGRRRGGRVAGPENTEKARAEAPGGGLAHLAEGACGPAFAGPDPATGMGYRRVFK</sequence>